<reference evidence="4 5" key="1">
    <citation type="submission" date="2016-10" db="EMBL/GenBank/DDBJ databases">
        <authorList>
            <person name="de Groot N.N."/>
        </authorList>
    </citation>
    <scope>NUCLEOTIDE SEQUENCE [LARGE SCALE GENOMIC DNA]</scope>
    <source>
        <strain evidence="4 5">CGMCC 1.11147</strain>
    </source>
</reference>
<dbReference type="PANTHER" id="PTHR43272">
    <property type="entry name" value="LONG-CHAIN-FATTY-ACID--COA LIGASE"/>
    <property type="match status" value="1"/>
</dbReference>
<dbReference type="GO" id="GO:0004467">
    <property type="term" value="F:long-chain fatty acid-CoA ligase activity"/>
    <property type="evidence" value="ECO:0007669"/>
    <property type="project" value="TreeGrafter"/>
</dbReference>
<dbReference type="PANTHER" id="PTHR43272:SF33">
    <property type="entry name" value="AMP-BINDING DOMAIN-CONTAINING PROTEIN-RELATED"/>
    <property type="match status" value="1"/>
</dbReference>
<dbReference type="InterPro" id="IPR000873">
    <property type="entry name" value="AMP-dep_synth/lig_dom"/>
</dbReference>
<dbReference type="Pfam" id="PF00501">
    <property type="entry name" value="AMP-binding"/>
    <property type="match status" value="1"/>
</dbReference>
<dbReference type="AlphaFoldDB" id="A0A1H0J1P1"/>
<dbReference type="SUPFAM" id="SSF56801">
    <property type="entry name" value="Acetyl-CoA synthetase-like"/>
    <property type="match status" value="1"/>
</dbReference>
<dbReference type="GO" id="GO:0016020">
    <property type="term" value="C:membrane"/>
    <property type="evidence" value="ECO:0007669"/>
    <property type="project" value="TreeGrafter"/>
</dbReference>
<keyword evidence="5" id="KW-1185">Reference proteome</keyword>
<dbReference type="Pfam" id="PF23562">
    <property type="entry name" value="AMP-binding_C_3"/>
    <property type="match status" value="1"/>
</dbReference>
<dbReference type="CDD" id="cd05907">
    <property type="entry name" value="VL_LC_FACS_like"/>
    <property type="match status" value="1"/>
</dbReference>
<dbReference type="PROSITE" id="PS00455">
    <property type="entry name" value="AMP_BINDING"/>
    <property type="match status" value="1"/>
</dbReference>
<name>A0A1H0J1P1_9ACTN</name>
<dbReference type="RefSeq" id="WP_245715373.1">
    <property type="nucleotide sequence ID" value="NZ_BKAE01000012.1"/>
</dbReference>
<evidence type="ECO:0000313" key="4">
    <source>
        <dbReference type="EMBL" id="SDO37625.1"/>
    </source>
</evidence>
<proteinExistence type="predicted"/>
<evidence type="ECO:0000259" key="3">
    <source>
        <dbReference type="Pfam" id="PF00501"/>
    </source>
</evidence>
<evidence type="ECO:0000256" key="1">
    <source>
        <dbReference type="ARBA" id="ARBA00022741"/>
    </source>
</evidence>
<organism evidence="4 5">
    <name type="scientific">Nocardioides szechwanensis</name>
    <dbReference type="NCBI Taxonomy" id="1005944"/>
    <lineage>
        <taxon>Bacteria</taxon>
        <taxon>Bacillati</taxon>
        <taxon>Actinomycetota</taxon>
        <taxon>Actinomycetes</taxon>
        <taxon>Propionibacteriales</taxon>
        <taxon>Nocardioidaceae</taxon>
        <taxon>Nocardioides</taxon>
    </lineage>
</organism>
<dbReference type="InterPro" id="IPR020845">
    <property type="entry name" value="AMP-binding_CS"/>
</dbReference>
<feature type="domain" description="AMP-dependent synthetase/ligase" evidence="3">
    <location>
        <begin position="26"/>
        <end position="436"/>
    </location>
</feature>
<dbReference type="Proteomes" id="UP000199004">
    <property type="component" value="Unassembled WGS sequence"/>
</dbReference>
<keyword evidence="2" id="KW-0067">ATP-binding</keyword>
<keyword evidence="1" id="KW-0547">Nucleotide-binding</keyword>
<dbReference type="Gene3D" id="3.40.50.12780">
    <property type="entry name" value="N-terminal domain of ligase-like"/>
    <property type="match status" value="1"/>
</dbReference>
<protein>
    <submittedName>
        <fullName evidence="4">Long-chain acyl-CoA synthetase</fullName>
    </submittedName>
</protein>
<evidence type="ECO:0000313" key="5">
    <source>
        <dbReference type="Proteomes" id="UP000199004"/>
    </source>
</evidence>
<gene>
    <name evidence="4" type="ORF">SAMN05192576_3883</name>
</gene>
<dbReference type="EMBL" id="FNIC01000008">
    <property type="protein sequence ID" value="SDO37625.1"/>
    <property type="molecule type" value="Genomic_DNA"/>
</dbReference>
<dbReference type="GO" id="GO:0005524">
    <property type="term" value="F:ATP binding"/>
    <property type="evidence" value="ECO:0007669"/>
    <property type="project" value="UniProtKB-KW"/>
</dbReference>
<dbReference type="InterPro" id="IPR042099">
    <property type="entry name" value="ANL_N_sf"/>
</dbReference>
<evidence type="ECO:0000256" key="2">
    <source>
        <dbReference type="ARBA" id="ARBA00022840"/>
    </source>
</evidence>
<dbReference type="STRING" id="1005944.SAMN05192576_3883"/>
<accession>A0A1H0J1P1</accession>
<sequence>MTRIIGTADPSTYPTPAVSLAQLFYDRVEAMPDAEAFRFHVDEVWQSVTWRQTSEAVKTIAAGLLALGIQPEDRVAIASATRYKWLLADLAIICAGAATTAVYPSTRSDDVVFILTDSGSRIVFAEDDTQLAKLHAHRAQLPDVEHVVTFDGHADGDWVITLDDLQALGAKHLVAHPASVDESVAAVRSEQLATLVYTSGTTGVPKGVELPHRCWTYVGSAASTLGVLRPDDLQYLWLPMSHSFGKMLLAAQLQIGFASAVDGRVDKIVSNLAEVHPTFLAGPPRIFEKVHAKVVQTVQEEGGVKARLFGWAFGVGARVSKAKLRGEQPGLLLRAEHAVANKLVLAKIRHLLGGRIRFLVSGSAALSPDVAGWFHSAGVLILEGYGLTETSAGGCIVRPDDPAFGVVGPPVAGTEVRLAPDGEVFFRGPLVMRGYHNDPEATAVVLDADGWFATGDVGEMDASGKLRLTDRKKDLIKTSGGKYIAPQVIETTFRAICPLASQMLVHGDAKNYATALVTLDPEALAQWCRAHGLPDAGYARLAAHPAVQEYIHACVDELNDRLNRWETIKDFRILDHDLTVEADELTPSMKVKRRTVESRHQHLIDEMYAVPALR</sequence>